<gene>
    <name evidence="3" type="ORF">SK854_09620</name>
</gene>
<name>A0ABU4USI1_9PSEU</name>
<comment type="caution">
    <text evidence="3">The sequence shown here is derived from an EMBL/GenBank/DDBJ whole genome shotgun (WGS) entry which is preliminary data.</text>
</comment>
<dbReference type="InterPro" id="IPR013094">
    <property type="entry name" value="AB_hydrolase_3"/>
</dbReference>
<reference evidence="3 4" key="2">
    <citation type="submission" date="2023-11" db="EMBL/GenBank/DDBJ databases">
        <authorList>
            <person name="Lara A.C."/>
            <person name="Chronakova A."/>
        </authorList>
    </citation>
    <scope>NUCLEOTIDE SEQUENCE [LARGE SCALE GENOMIC DNA]</scope>
    <source>
        <strain evidence="3 4">BCCO 10_0061</strain>
    </source>
</reference>
<dbReference type="GO" id="GO:0016787">
    <property type="term" value="F:hydrolase activity"/>
    <property type="evidence" value="ECO:0007669"/>
    <property type="project" value="UniProtKB-KW"/>
</dbReference>
<evidence type="ECO:0000256" key="1">
    <source>
        <dbReference type="ARBA" id="ARBA00022801"/>
    </source>
</evidence>
<keyword evidence="1 3" id="KW-0378">Hydrolase</keyword>
<organism evidence="3 4">
    <name type="scientific">Lentzea sokolovensis</name>
    <dbReference type="NCBI Taxonomy" id="3095429"/>
    <lineage>
        <taxon>Bacteria</taxon>
        <taxon>Bacillati</taxon>
        <taxon>Actinomycetota</taxon>
        <taxon>Actinomycetes</taxon>
        <taxon>Pseudonocardiales</taxon>
        <taxon>Pseudonocardiaceae</taxon>
        <taxon>Lentzea</taxon>
    </lineage>
</organism>
<reference evidence="3 4" key="1">
    <citation type="submission" date="2023-11" db="EMBL/GenBank/DDBJ databases">
        <title>Lentzea sokolovensis, sp. nov., Lentzea kristufkii, sp. nov., and Lentzea miocenensis, sp. nov., rare actinobacteria from Sokolov Coal Basin, Miocene lacustrine sediment, Czech Republic.</title>
        <authorList>
            <person name="Lara A."/>
            <person name="Kotroba L."/>
            <person name="Nouioui I."/>
            <person name="Neumann-Schaal M."/>
            <person name="Mast Y."/>
            <person name="Chronakova A."/>
        </authorList>
    </citation>
    <scope>NUCLEOTIDE SEQUENCE [LARGE SCALE GENOMIC DNA]</scope>
    <source>
        <strain evidence="3 4">BCCO 10_0061</strain>
    </source>
</reference>
<dbReference type="Pfam" id="PF07859">
    <property type="entry name" value="Abhydrolase_3"/>
    <property type="match status" value="1"/>
</dbReference>
<dbReference type="SUPFAM" id="SSF53474">
    <property type="entry name" value="alpha/beta-Hydrolases"/>
    <property type="match status" value="1"/>
</dbReference>
<accession>A0ABU4USI1</accession>
<dbReference type="Proteomes" id="UP001285352">
    <property type="component" value="Unassembled WGS sequence"/>
</dbReference>
<evidence type="ECO:0000313" key="3">
    <source>
        <dbReference type="EMBL" id="MDX8142371.1"/>
    </source>
</evidence>
<feature type="domain" description="Alpha/beta hydrolase fold-3" evidence="2">
    <location>
        <begin position="83"/>
        <end position="289"/>
    </location>
</feature>
<keyword evidence="4" id="KW-1185">Reference proteome</keyword>
<dbReference type="Gene3D" id="3.40.50.1820">
    <property type="entry name" value="alpha/beta hydrolase"/>
    <property type="match status" value="1"/>
</dbReference>
<dbReference type="PANTHER" id="PTHR48081:SF8">
    <property type="entry name" value="ALPHA_BETA HYDROLASE FOLD-3 DOMAIN-CONTAINING PROTEIN-RELATED"/>
    <property type="match status" value="1"/>
</dbReference>
<evidence type="ECO:0000259" key="2">
    <source>
        <dbReference type="Pfam" id="PF07859"/>
    </source>
</evidence>
<proteinExistence type="predicted"/>
<dbReference type="InterPro" id="IPR029058">
    <property type="entry name" value="AB_hydrolase_fold"/>
</dbReference>
<evidence type="ECO:0000313" key="4">
    <source>
        <dbReference type="Proteomes" id="UP001285352"/>
    </source>
</evidence>
<protein>
    <submittedName>
        <fullName evidence="3">Alpha/beta hydrolase</fullName>
    </submittedName>
</protein>
<dbReference type="EMBL" id="JAXAVU010000004">
    <property type="protein sequence ID" value="MDX8142371.1"/>
    <property type="molecule type" value="Genomic_DNA"/>
</dbReference>
<dbReference type="PANTHER" id="PTHR48081">
    <property type="entry name" value="AB HYDROLASE SUPERFAMILY PROTEIN C4A8.06C"/>
    <property type="match status" value="1"/>
</dbReference>
<dbReference type="InterPro" id="IPR050300">
    <property type="entry name" value="GDXG_lipolytic_enzyme"/>
</dbReference>
<dbReference type="RefSeq" id="WP_319974658.1">
    <property type="nucleotide sequence ID" value="NZ_JAXAVU010000004.1"/>
</dbReference>
<sequence>MSYDFDPELRPWLDMLPQVVLTDYDALVAARGQQSELAGLVPVHEPANAIDVRDETVPGPSGAPDVRVRVYSRAGRENPVPGLVYIHGGGFVVGSVEMFDAHVLKIVDELDVVVVSVDYRLAPEHPFPAPVEDCYAALTWAAAKADELGIDPARLGIGGESAGGGLTAGTVLVARDRGGPALCFQLLGIPELDDRLDTESMRDYVDTPLWNRPNAIYSWTAYLGTEPGGDDVSPYAAPARATDLSGLPPAFVTTCQYDPLRDEGVEYARRLAHAGVPTELRLYPGTFHGSSLVQSAEITRRMFADEIEALRRGLKVTSSP</sequence>